<dbReference type="Proteomes" id="UP000188388">
    <property type="component" value="Unassembled WGS sequence"/>
</dbReference>
<keyword evidence="6" id="KW-1185">Reference proteome</keyword>
<feature type="binding site" evidence="3">
    <location>
        <position position="179"/>
    </location>
    <ligand>
        <name>substrate</name>
    </ligand>
</feature>
<feature type="active site" description="Proton donor" evidence="2">
    <location>
        <position position="10"/>
    </location>
</feature>
<accession>A0A1R3VBH3</accession>
<dbReference type="SFLD" id="SFLDG01139">
    <property type="entry name" value="C2.A:_Pyridoxal_Phosphate_Phos"/>
    <property type="match status" value="1"/>
</dbReference>
<comment type="cofactor">
    <cofactor evidence="4">
        <name>Mg(2+)</name>
        <dbReference type="ChEBI" id="CHEBI:18420"/>
    </cofactor>
    <text evidence="4">Divalent metal ions. Mg(2+) is the most effective.</text>
</comment>
<protein>
    <submittedName>
        <fullName evidence="5">Ribonucleotide monophosphatase NagD</fullName>
        <ecNumber evidence="5">3.1.3.5</ecNumber>
    </submittedName>
</protein>
<feature type="binding site" evidence="4">
    <location>
        <position position="8"/>
    </location>
    <ligand>
        <name>Mg(2+)</name>
        <dbReference type="ChEBI" id="CHEBI:18420"/>
    </ligand>
</feature>
<name>A0A1R3VBH3_9HYPH</name>
<organism evidence="5 6">
    <name type="scientific">Mesorhizobium prunaredense</name>
    <dbReference type="NCBI Taxonomy" id="1631249"/>
    <lineage>
        <taxon>Bacteria</taxon>
        <taxon>Pseudomonadati</taxon>
        <taxon>Pseudomonadota</taxon>
        <taxon>Alphaproteobacteria</taxon>
        <taxon>Hyphomicrobiales</taxon>
        <taxon>Phyllobacteriaceae</taxon>
        <taxon>Mesorhizobium</taxon>
    </lineage>
</organism>
<dbReference type="RefSeq" id="WP_077380581.1">
    <property type="nucleotide sequence ID" value="NZ_FTPD01000026.1"/>
</dbReference>
<proteinExistence type="inferred from homology"/>
<comment type="similarity">
    <text evidence="1">Belongs to the HAD-like hydrolase superfamily.</text>
</comment>
<dbReference type="Pfam" id="PF13344">
    <property type="entry name" value="Hydrolase_6"/>
    <property type="match status" value="1"/>
</dbReference>
<feature type="binding site" evidence="4">
    <location>
        <position position="10"/>
    </location>
    <ligand>
        <name>Mg(2+)</name>
        <dbReference type="ChEBI" id="CHEBI:18420"/>
    </ligand>
</feature>
<gene>
    <name evidence="5" type="primary">nagD</name>
    <name evidence="5" type="ORF">BQ8794_320099</name>
</gene>
<dbReference type="SUPFAM" id="SSF56784">
    <property type="entry name" value="HAD-like"/>
    <property type="match status" value="1"/>
</dbReference>
<dbReference type="PANTHER" id="PTHR19288:SF46">
    <property type="entry name" value="HALOACID DEHALOGENASE-LIKE HYDROLASE DOMAIN-CONTAINING PROTEIN 2"/>
    <property type="match status" value="1"/>
</dbReference>
<dbReference type="PIRSF" id="PIRSF000915">
    <property type="entry name" value="PGP-type_phosphatase"/>
    <property type="match status" value="1"/>
</dbReference>
<dbReference type="GO" id="GO:0005737">
    <property type="term" value="C:cytoplasm"/>
    <property type="evidence" value="ECO:0007669"/>
    <property type="project" value="TreeGrafter"/>
</dbReference>
<sequence>MIIAHLLDMDGVLVRGSQPIEGSVDYVAGLVAEGRPFQIFTNNSRFTPEDHAERLKAVGFPVSPEHVYTSALATARFVNLQRPGASAYVIGDHGLVDPLRRAGCRITEFSPDFVILGDTTSYHYEQIATGAELVARGAWFLATNPDATGPTERGFHPACGAAAALIEKATGRQPYFVGKPNPFMMRSALERLGVSAADTVMVGDRMDTDVIAGLESGMKTALVLTGVSTRADMERFPFRPDHVIERLADLGQFLMSK</sequence>
<keyword evidence="5" id="KW-0378">Hydrolase</keyword>
<dbReference type="NCBIfam" id="TIGR01460">
    <property type="entry name" value="HAD-SF-IIA"/>
    <property type="match status" value="1"/>
</dbReference>
<dbReference type="InterPro" id="IPR036412">
    <property type="entry name" value="HAD-like_sf"/>
</dbReference>
<evidence type="ECO:0000256" key="3">
    <source>
        <dbReference type="PIRSR" id="PIRSR000915-2"/>
    </source>
</evidence>
<dbReference type="Pfam" id="PF13242">
    <property type="entry name" value="Hydrolase_like"/>
    <property type="match status" value="1"/>
</dbReference>
<dbReference type="GO" id="GO:0046872">
    <property type="term" value="F:metal ion binding"/>
    <property type="evidence" value="ECO:0007669"/>
    <property type="project" value="UniProtKB-KW"/>
</dbReference>
<dbReference type="InterPro" id="IPR023214">
    <property type="entry name" value="HAD_sf"/>
</dbReference>
<keyword evidence="4" id="KW-0460">Magnesium</keyword>
<dbReference type="Gene3D" id="3.40.50.1000">
    <property type="entry name" value="HAD superfamily/HAD-like"/>
    <property type="match status" value="2"/>
</dbReference>
<feature type="active site" description="Nucleophile" evidence="2">
    <location>
        <position position="8"/>
    </location>
</feature>
<keyword evidence="4" id="KW-0479">Metal-binding</keyword>
<dbReference type="STRING" id="1631249.BQ8794_320099"/>
<evidence type="ECO:0000313" key="6">
    <source>
        <dbReference type="Proteomes" id="UP000188388"/>
    </source>
</evidence>
<evidence type="ECO:0000256" key="4">
    <source>
        <dbReference type="PIRSR" id="PIRSR000915-3"/>
    </source>
</evidence>
<dbReference type="PANTHER" id="PTHR19288">
    <property type="entry name" value="4-NITROPHENYLPHOSPHATASE-RELATED"/>
    <property type="match status" value="1"/>
</dbReference>
<dbReference type="SFLD" id="SFLDS00003">
    <property type="entry name" value="Haloacid_Dehalogenase"/>
    <property type="match status" value="1"/>
</dbReference>
<evidence type="ECO:0000256" key="1">
    <source>
        <dbReference type="PIRNR" id="PIRNR000915"/>
    </source>
</evidence>
<evidence type="ECO:0000313" key="5">
    <source>
        <dbReference type="EMBL" id="SIT57277.1"/>
    </source>
</evidence>
<dbReference type="GO" id="GO:0008253">
    <property type="term" value="F:5'-nucleotidase activity"/>
    <property type="evidence" value="ECO:0007669"/>
    <property type="project" value="UniProtKB-EC"/>
</dbReference>
<reference evidence="6" key="1">
    <citation type="submission" date="2017-01" db="EMBL/GenBank/DDBJ databases">
        <authorList>
            <person name="Brunel B."/>
        </authorList>
    </citation>
    <scope>NUCLEOTIDE SEQUENCE [LARGE SCALE GENOMIC DNA]</scope>
</reference>
<dbReference type="InterPro" id="IPR006357">
    <property type="entry name" value="HAD-SF_hydro_IIA"/>
</dbReference>
<evidence type="ECO:0000256" key="2">
    <source>
        <dbReference type="PIRSR" id="PIRSR000915-1"/>
    </source>
</evidence>
<dbReference type="AlphaFoldDB" id="A0A1R3VBH3"/>
<dbReference type="CDD" id="cd07530">
    <property type="entry name" value="HAD_Pase_UmpH-like"/>
    <property type="match status" value="1"/>
</dbReference>
<dbReference type="EMBL" id="FTPD01000026">
    <property type="protein sequence ID" value="SIT57277.1"/>
    <property type="molecule type" value="Genomic_DNA"/>
</dbReference>
<feature type="binding site" evidence="4">
    <location>
        <position position="204"/>
    </location>
    <ligand>
        <name>Mg(2+)</name>
        <dbReference type="ChEBI" id="CHEBI:18420"/>
    </ligand>
</feature>
<dbReference type="EC" id="3.1.3.5" evidence="5"/>